<accession>A0A6A6B1F3</accession>
<dbReference type="EMBL" id="ML995499">
    <property type="protein sequence ID" value="KAF2137870.1"/>
    <property type="molecule type" value="Genomic_DNA"/>
</dbReference>
<dbReference type="Proteomes" id="UP000799438">
    <property type="component" value="Unassembled WGS sequence"/>
</dbReference>
<proteinExistence type="predicted"/>
<dbReference type="RefSeq" id="XP_033393585.1">
    <property type="nucleotide sequence ID" value="XM_033545309.1"/>
</dbReference>
<dbReference type="AlphaFoldDB" id="A0A6A6B1F3"/>
<protein>
    <recommendedName>
        <fullName evidence="4">SAP domain-containing protein</fullName>
    </recommendedName>
</protein>
<dbReference type="OrthoDB" id="445357at2759"/>
<organism evidence="2 3">
    <name type="scientific">Aplosporella prunicola CBS 121167</name>
    <dbReference type="NCBI Taxonomy" id="1176127"/>
    <lineage>
        <taxon>Eukaryota</taxon>
        <taxon>Fungi</taxon>
        <taxon>Dikarya</taxon>
        <taxon>Ascomycota</taxon>
        <taxon>Pezizomycotina</taxon>
        <taxon>Dothideomycetes</taxon>
        <taxon>Dothideomycetes incertae sedis</taxon>
        <taxon>Botryosphaeriales</taxon>
        <taxon>Aplosporellaceae</taxon>
        <taxon>Aplosporella</taxon>
    </lineage>
</organism>
<evidence type="ECO:0000313" key="2">
    <source>
        <dbReference type="EMBL" id="KAF2137870.1"/>
    </source>
</evidence>
<keyword evidence="3" id="KW-1185">Reference proteome</keyword>
<gene>
    <name evidence="2" type="ORF">K452DRAFT_339532</name>
</gene>
<evidence type="ECO:0008006" key="4">
    <source>
        <dbReference type="Google" id="ProtNLM"/>
    </source>
</evidence>
<dbReference type="GeneID" id="54302812"/>
<feature type="compositionally biased region" description="Low complexity" evidence="1">
    <location>
        <begin position="55"/>
        <end position="73"/>
    </location>
</feature>
<reference evidence="2" key="1">
    <citation type="journal article" date="2020" name="Stud. Mycol.">
        <title>101 Dothideomycetes genomes: a test case for predicting lifestyles and emergence of pathogens.</title>
        <authorList>
            <person name="Haridas S."/>
            <person name="Albert R."/>
            <person name="Binder M."/>
            <person name="Bloem J."/>
            <person name="Labutti K."/>
            <person name="Salamov A."/>
            <person name="Andreopoulos B."/>
            <person name="Baker S."/>
            <person name="Barry K."/>
            <person name="Bills G."/>
            <person name="Bluhm B."/>
            <person name="Cannon C."/>
            <person name="Castanera R."/>
            <person name="Culley D."/>
            <person name="Daum C."/>
            <person name="Ezra D."/>
            <person name="Gonzalez J."/>
            <person name="Henrissat B."/>
            <person name="Kuo A."/>
            <person name="Liang C."/>
            <person name="Lipzen A."/>
            <person name="Lutzoni F."/>
            <person name="Magnuson J."/>
            <person name="Mondo S."/>
            <person name="Nolan M."/>
            <person name="Ohm R."/>
            <person name="Pangilinan J."/>
            <person name="Park H.-J."/>
            <person name="Ramirez L."/>
            <person name="Alfaro M."/>
            <person name="Sun H."/>
            <person name="Tritt A."/>
            <person name="Yoshinaga Y."/>
            <person name="Zwiers L.-H."/>
            <person name="Turgeon B."/>
            <person name="Goodwin S."/>
            <person name="Spatafora J."/>
            <person name="Crous P."/>
            <person name="Grigoriev I."/>
        </authorList>
    </citation>
    <scope>NUCLEOTIDE SEQUENCE</scope>
    <source>
        <strain evidence="2">CBS 121167</strain>
    </source>
</reference>
<feature type="region of interest" description="Disordered" evidence="1">
    <location>
        <begin position="31"/>
        <end position="82"/>
    </location>
</feature>
<feature type="compositionally biased region" description="Acidic residues" evidence="1">
    <location>
        <begin position="43"/>
        <end position="54"/>
    </location>
</feature>
<sequence length="102" mass="10999">MKNAELEALFEQRNLAHTYKKADMAARLQVQPSDAPVATTANAEDEINWDDDTTTDAAGKPAASAATSGTSQGYQHPQPSPAWATRIFSGRALKNIVSQVRK</sequence>
<name>A0A6A6B1F3_9PEZI</name>
<evidence type="ECO:0000256" key="1">
    <source>
        <dbReference type="SAM" id="MobiDB-lite"/>
    </source>
</evidence>
<evidence type="ECO:0000313" key="3">
    <source>
        <dbReference type="Proteomes" id="UP000799438"/>
    </source>
</evidence>